<dbReference type="GO" id="GO:0003700">
    <property type="term" value="F:DNA-binding transcription factor activity"/>
    <property type="evidence" value="ECO:0007669"/>
    <property type="project" value="InterPro"/>
</dbReference>
<dbReference type="PRINTS" id="PR00039">
    <property type="entry name" value="HTHLYSR"/>
</dbReference>
<dbReference type="EMBL" id="VJMZ01000001">
    <property type="protein sequence ID" value="TRM11522.1"/>
    <property type="molecule type" value="Genomic_DNA"/>
</dbReference>
<dbReference type="Proteomes" id="UP000319280">
    <property type="component" value="Unassembled WGS sequence"/>
</dbReference>
<dbReference type="InterPro" id="IPR000847">
    <property type="entry name" value="LysR_HTH_N"/>
</dbReference>
<dbReference type="EMBL" id="VJMZ01000002">
    <property type="protein sequence ID" value="TRM09240.1"/>
    <property type="molecule type" value="Genomic_DNA"/>
</dbReference>
<dbReference type="InterPro" id="IPR005119">
    <property type="entry name" value="LysR_subst-bd"/>
</dbReference>
<dbReference type="AlphaFoldDB" id="A0A549YBI4"/>
<proteinExistence type="inferred from homology"/>
<evidence type="ECO:0000256" key="1">
    <source>
        <dbReference type="ARBA" id="ARBA00009437"/>
    </source>
</evidence>
<dbReference type="InterPro" id="IPR036390">
    <property type="entry name" value="WH_DNA-bd_sf"/>
</dbReference>
<dbReference type="Gene3D" id="3.40.190.290">
    <property type="match status" value="1"/>
</dbReference>
<keyword evidence="3" id="KW-0238">DNA-binding</keyword>
<evidence type="ECO:0000313" key="8">
    <source>
        <dbReference type="Proteomes" id="UP000319280"/>
    </source>
</evidence>
<dbReference type="SUPFAM" id="SSF46785">
    <property type="entry name" value="Winged helix' DNA-binding domain"/>
    <property type="match status" value="1"/>
</dbReference>
<dbReference type="InterPro" id="IPR036388">
    <property type="entry name" value="WH-like_DNA-bd_sf"/>
</dbReference>
<dbReference type="GO" id="GO:0000976">
    <property type="term" value="F:transcription cis-regulatory region binding"/>
    <property type="evidence" value="ECO:0007669"/>
    <property type="project" value="TreeGrafter"/>
</dbReference>
<evidence type="ECO:0000256" key="4">
    <source>
        <dbReference type="ARBA" id="ARBA00023163"/>
    </source>
</evidence>
<comment type="similarity">
    <text evidence="1">Belongs to the LysR transcriptional regulatory family.</text>
</comment>
<keyword evidence="2" id="KW-0805">Transcription regulation</keyword>
<dbReference type="PROSITE" id="PS50931">
    <property type="entry name" value="HTH_LYSR"/>
    <property type="match status" value="1"/>
</dbReference>
<feature type="domain" description="HTH lysR-type" evidence="5">
    <location>
        <begin position="1"/>
        <end position="58"/>
    </location>
</feature>
<dbReference type="RefSeq" id="WP_142790647.1">
    <property type="nucleotide sequence ID" value="NZ_VJMZ01000001.1"/>
</dbReference>
<dbReference type="Gene3D" id="1.10.10.10">
    <property type="entry name" value="Winged helix-like DNA-binding domain superfamily/Winged helix DNA-binding domain"/>
    <property type="match status" value="1"/>
</dbReference>
<comment type="caution">
    <text evidence="6">The sequence shown here is derived from an EMBL/GenBank/DDBJ whole genome shotgun (WGS) entry which is preliminary data.</text>
</comment>
<keyword evidence="4" id="KW-0804">Transcription</keyword>
<gene>
    <name evidence="7" type="ORF">FH966_07335</name>
    <name evidence="6" type="ORF">FH966_16345</name>
</gene>
<protein>
    <submittedName>
        <fullName evidence="6">LysR family transcriptional regulator</fullName>
    </submittedName>
</protein>
<accession>A0A549YBI4</accession>
<organism evidence="6 8">
    <name type="scientific">Lentibacillus cibarius</name>
    <dbReference type="NCBI Taxonomy" id="2583219"/>
    <lineage>
        <taxon>Bacteria</taxon>
        <taxon>Bacillati</taxon>
        <taxon>Bacillota</taxon>
        <taxon>Bacilli</taxon>
        <taxon>Bacillales</taxon>
        <taxon>Bacillaceae</taxon>
        <taxon>Lentibacillus</taxon>
    </lineage>
</organism>
<dbReference type="CDD" id="cd05466">
    <property type="entry name" value="PBP2_LTTR_substrate"/>
    <property type="match status" value="1"/>
</dbReference>
<dbReference type="PANTHER" id="PTHR30126">
    <property type="entry name" value="HTH-TYPE TRANSCRIPTIONAL REGULATOR"/>
    <property type="match status" value="1"/>
</dbReference>
<reference evidence="6 8" key="1">
    <citation type="submission" date="2019-07" db="EMBL/GenBank/DDBJ databases">
        <title>Genomic analysis of Lentibacillus sp. NKC851-2.</title>
        <authorList>
            <person name="Oh Y.J."/>
        </authorList>
    </citation>
    <scope>NUCLEOTIDE SEQUENCE [LARGE SCALE GENOMIC DNA]</scope>
    <source>
        <strain evidence="6 8">NKC851-2</strain>
    </source>
</reference>
<evidence type="ECO:0000256" key="2">
    <source>
        <dbReference type="ARBA" id="ARBA00023015"/>
    </source>
</evidence>
<sequence length="289" mass="34348">MKFQDWEMLDALYATENITQAAKRLFLSQPTLTSRIQSLEAYYGVKLIIRKQRGITFTPEGEELAHHARKMLHEQIRIEEKLHNMKQQVAGTLRVGASNFFARNKMPKLLRLFKQKYPNVEFQVVTGWSSEMHRRILNHDVHISFIKGDYSWHDQKELLYEEEICIASPWEFTWESLPELPRIDYHTDEKMRHIVDNWWYSQYKQNPDINIWVSQVETCKEMIVNGLGYAILANLVVRPHPELVTKPLYHPSGDIITRKTWMYYQEDSMQMNIVKAFVDFIRTLDVKSL</sequence>
<evidence type="ECO:0000259" key="5">
    <source>
        <dbReference type="PROSITE" id="PS50931"/>
    </source>
</evidence>
<keyword evidence="8" id="KW-1185">Reference proteome</keyword>
<evidence type="ECO:0000313" key="6">
    <source>
        <dbReference type="EMBL" id="TRM09240.1"/>
    </source>
</evidence>
<name>A0A549YBI4_9BACI</name>
<dbReference type="Pfam" id="PF03466">
    <property type="entry name" value="LysR_substrate"/>
    <property type="match status" value="1"/>
</dbReference>
<dbReference type="Pfam" id="PF00126">
    <property type="entry name" value="HTH_1"/>
    <property type="match status" value="1"/>
</dbReference>
<dbReference type="PANTHER" id="PTHR30126:SF78">
    <property type="entry name" value="HTH LYSR-TYPE DOMAIN-CONTAINING PROTEIN"/>
    <property type="match status" value="1"/>
</dbReference>
<evidence type="ECO:0000256" key="3">
    <source>
        <dbReference type="ARBA" id="ARBA00023125"/>
    </source>
</evidence>
<evidence type="ECO:0000313" key="7">
    <source>
        <dbReference type="EMBL" id="TRM11522.1"/>
    </source>
</evidence>
<dbReference type="SUPFAM" id="SSF53850">
    <property type="entry name" value="Periplasmic binding protein-like II"/>
    <property type="match status" value="1"/>
</dbReference>